<dbReference type="GO" id="GO:0005886">
    <property type="term" value="C:plasma membrane"/>
    <property type="evidence" value="ECO:0007669"/>
    <property type="project" value="UniProtKB-UniRule"/>
</dbReference>
<dbReference type="InterPro" id="IPR010920">
    <property type="entry name" value="LSM_dom_sf"/>
</dbReference>
<keyword evidence="7 9" id="KW-0472">Membrane</keyword>
<evidence type="ECO:0000256" key="1">
    <source>
        <dbReference type="ARBA" id="ARBA00004127"/>
    </source>
</evidence>
<evidence type="ECO:0000256" key="5">
    <source>
        <dbReference type="ARBA" id="ARBA00022989"/>
    </source>
</evidence>
<evidence type="ECO:0000259" key="13">
    <source>
        <dbReference type="Pfam" id="PF25886"/>
    </source>
</evidence>
<evidence type="ECO:0000313" key="14">
    <source>
        <dbReference type="EMBL" id="KAA0064529.1"/>
    </source>
</evidence>
<comment type="subcellular location">
    <subcellularLocation>
        <location evidence="1">Endomembrane system</location>
        <topology evidence="1">Multi-pass membrane protein</topology>
    </subcellularLocation>
    <subcellularLocation>
        <location evidence="9">Membrane</location>
    </subcellularLocation>
</comment>
<sequence length="736" mass="84158">MDVNGNKPMKVVRRSSSQKEGENAGQVVVDISTSSVVFPKETRDENNYSVLNQNRVDSQNKESTGSSIDHGYDSHRPPTANQPLKIPSSNRPPMPRRSLKRSILSRPKSRFGEQPRHIDSEDMFEENHESLREQIGATSSRTSAPNTPKAQPEEEDEEDIVKTEQLNKKHKKWKVKTMIKWVVVFCPTGCLVASLTVNRLKNCFFLGLEVWKWCLLATVIFCGLIFIRWATNVAVSLIEGNCLLKKKVLYFVHGLKKSVQTTLWLASVLSTWEPLFNQSNHRSSRTTGRILDAITWTLVALLIGSFLWLIKTLLLKILASKFHKDRFFDRIQESIFHHHVLQTLLGSPLLEGAESAAKFSRCLFSLESNKSDHKKLIDMGKIHQLQREKVSAWTMKVLVEAVSSSAMSISQILDESYYNVGDGEIDHEMEIASVVASKILRNVALPGKKFIQEEDLQKFLVKEEIDFVLPHFEVDETRRIGKKALKKWVVKVYQERKTLAHALKDTKTAVKQLNNLVTAVVIIVMTVIWLLLMEIATSKVLVFLLSQLAVAAFMFGNACKTTFEALIFVFVMHPFDVGDRCVVDGVQLLVEEMNILTTVFLKLNNEKVYYPNSVLATKPISNYYRSPDMSETTEFSISFATPLERIGAMKEKIKSYLEKNPQHWRPNHLLVVREIENVNEIKIALFSTHTMSYQEYGEKLKRRSELVMELKRIFEELNINYNLPPQTIHLFPVEAH</sequence>
<evidence type="ECO:0000313" key="15">
    <source>
        <dbReference type="EMBL" id="TYK20061.1"/>
    </source>
</evidence>
<dbReference type="GO" id="GO:0006820">
    <property type="term" value="P:monoatomic anion transport"/>
    <property type="evidence" value="ECO:0007669"/>
    <property type="project" value="TreeGrafter"/>
</dbReference>
<evidence type="ECO:0000256" key="6">
    <source>
        <dbReference type="ARBA" id="ARBA00023065"/>
    </source>
</evidence>
<dbReference type="InterPro" id="IPR023408">
    <property type="entry name" value="MscS_beta-dom_sf"/>
</dbReference>
<evidence type="ECO:0000256" key="7">
    <source>
        <dbReference type="ARBA" id="ARBA00023136"/>
    </source>
</evidence>
<feature type="transmembrane region" description="Helical" evidence="11">
    <location>
        <begin position="178"/>
        <end position="198"/>
    </location>
</feature>
<name>A0A5A7VG97_CUCMM</name>
<evidence type="ECO:0000256" key="11">
    <source>
        <dbReference type="SAM" id="Phobius"/>
    </source>
</evidence>
<keyword evidence="3" id="KW-0813">Transport</keyword>
<feature type="transmembrane region" description="Helical" evidence="11">
    <location>
        <begin position="210"/>
        <end position="227"/>
    </location>
</feature>
<dbReference type="InterPro" id="IPR058650">
    <property type="entry name" value="Msy1/2-like"/>
</dbReference>
<evidence type="ECO:0000256" key="10">
    <source>
        <dbReference type="SAM" id="MobiDB-lite"/>
    </source>
</evidence>
<dbReference type="InterPro" id="IPR006685">
    <property type="entry name" value="MscS_channel_2nd"/>
</dbReference>
<dbReference type="OrthoDB" id="544685at2759"/>
<accession>A0A5A7VG97</accession>
<dbReference type="PANTHER" id="PTHR31618">
    <property type="entry name" value="MECHANOSENSITIVE ION CHANNEL PROTEIN 5"/>
    <property type="match status" value="1"/>
</dbReference>
<dbReference type="PANTHER" id="PTHR31618:SF20">
    <property type="entry name" value="MECHANOSENSITIVE ION CHANNEL PROTEIN 10"/>
    <property type="match status" value="1"/>
</dbReference>
<keyword evidence="5 11" id="KW-1133">Transmembrane helix</keyword>
<evidence type="ECO:0000256" key="8">
    <source>
        <dbReference type="ARBA" id="ARBA00023303"/>
    </source>
</evidence>
<protein>
    <recommendedName>
        <fullName evidence="9">Mechanosensitive ion channel protein</fullName>
    </recommendedName>
</protein>
<feature type="transmembrane region" description="Helical" evidence="11">
    <location>
        <begin position="513"/>
        <end position="532"/>
    </location>
</feature>
<keyword evidence="8" id="KW-0407">Ion channel</keyword>
<evidence type="ECO:0000313" key="17">
    <source>
        <dbReference type="Proteomes" id="UP000321947"/>
    </source>
</evidence>
<comment type="similarity">
    <text evidence="2 9">Belongs to the MscS (TC 1.A.23) family.</text>
</comment>
<keyword evidence="6" id="KW-0406">Ion transport</keyword>
<reference evidence="16 17" key="1">
    <citation type="submission" date="2019-08" db="EMBL/GenBank/DDBJ databases">
        <title>Draft genome sequences of two oriental melons (Cucumis melo L. var makuwa).</title>
        <authorList>
            <person name="Kwon S.-Y."/>
        </authorList>
    </citation>
    <scope>NUCLEOTIDE SEQUENCE [LARGE SCALE GENOMIC DNA]</scope>
    <source>
        <strain evidence="17">cv. Chang Bougi</strain>
        <strain evidence="16">cv. SW 3</strain>
        <tissue evidence="14">Leaf</tissue>
    </source>
</reference>
<dbReference type="GO" id="GO:0008381">
    <property type="term" value="F:mechanosensitive monoatomic ion channel activity"/>
    <property type="evidence" value="ECO:0007669"/>
    <property type="project" value="TreeGrafter"/>
</dbReference>
<feature type="domain" description="Mechanosensitive ion channel MscS" evidence="12">
    <location>
        <begin position="567"/>
        <end position="624"/>
    </location>
</feature>
<dbReference type="EMBL" id="SSTD01006426">
    <property type="protein sequence ID" value="TYK20061.1"/>
    <property type="molecule type" value="Genomic_DNA"/>
</dbReference>
<dbReference type="Proteomes" id="UP000321947">
    <property type="component" value="Unassembled WGS sequence"/>
</dbReference>
<keyword evidence="4 11" id="KW-0812">Transmembrane</keyword>
<gene>
    <name evidence="15" type="ORF">E5676_scaffold134G001830</name>
    <name evidence="14" type="ORF">E6C27_scaffold255G002470</name>
</gene>
<dbReference type="GO" id="GO:0050982">
    <property type="term" value="P:detection of mechanical stimulus"/>
    <property type="evidence" value="ECO:0007669"/>
    <property type="project" value="TreeGrafter"/>
</dbReference>
<feature type="compositionally biased region" description="Polar residues" evidence="10">
    <location>
        <begin position="47"/>
        <end position="67"/>
    </location>
</feature>
<proteinExistence type="inferred from homology"/>
<feature type="domain" description="Mechanosensitive ion channel protein Msy1/2-like transmembrane" evidence="13">
    <location>
        <begin position="174"/>
        <end position="322"/>
    </location>
</feature>
<evidence type="ECO:0000256" key="3">
    <source>
        <dbReference type="ARBA" id="ARBA00022448"/>
    </source>
</evidence>
<dbReference type="Gene3D" id="2.30.30.60">
    <property type="match status" value="1"/>
</dbReference>
<dbReference type="Pfam" id="PF00924">
    <property type="entry name" value="MS_channel_2nd"/>
    <property type="match status" value="1"/>
</dbReference>
<dbReference type="InterPro" id="IPR016688">
    <property type="entry name" value="MscS-like_plants/fungi"/>
</dbReference>
<dbReference type="STRING" id="1194695.A0A5A7VG97"/>
<dbReference type="PIRSF" id="PIRSF017209">
    <property type="entry name" value="Memb_At2g17000_prd"/>
    <property type="match status" value="1"/>
</dbReference>
<evidence type="ECO:0000256" key="4">
    <source>
        <dbReference type="ARBA" id="ARBA00022692"/>
    </source>
</evidence>
<feature type="compositionally biased region" description="Polar residues" evidence="10">
    <location>
        <begin position="136"/>
        <end position="149"/>
    </location>
</feature>
<evidence type="ECO:0000256" key="2">
    <source>
        <dbReference type="ARBA" id="ARBA00008017"/>
    </source>
</evidence>
<organism evidence="14 16">
    <name type="scientific">Cucumis melo var. makuwa</name>
    <name type="common">Oriental melon</name>
    <dbReference type="NCBI Taxonomy" id="1194695"/>
    <lineage>
        <taxon>Eukaryota</taxon>
        <taxon>Viridiplantae</taxon>
        <taxon>Streptophyta</taxon>
        <taxon>Embryophyta</taxon>
        <taxon>Tracheophyta</taxon>
        <taxon>Spermatophyta</taxon>
        <taxon>Magnoliopsida</taxon>
        <taxon>eudicotyledons</taxon>
        <taxon>Gunneridae</taxon>
        <taxon>Pentapetalae</taxon>
        <taxon>rosids</taxon>
        <taxon>fabids</taxon>
        <taxon>Cucurbitales</taxon>
        <taxon>Cucurbitaceae</taxon>
        <taxon>Benincaseae</taxon>
        <taxon>Cucumis</taxon>
    </lineage>
</organism>
<dbReference type="SUPFAM" id="SSF50182">
    <property type="entry name" value="Sm-like ribonucleoproteins"/>
    <property type="match status" value="1"/>
</dbReference>
<feature type="transmembrane region" description="Helical" evidence="11">
    <location>
        <begin position="290"/>
        <end position="310"/>
    </location>
</feature>
<dbReference type="EMBL" id="SSTE01001889">
    <property type="protein sequence ID" value="KAA0064529.1"/>
    <property type="molecule type" value="Genomic_DNA"/>
</dbReference>
<evidence type="ECO:0000313" key="16">
    <source>
        <dbReference type="Proteomes" id="UP000321393"/>
    </source>
</evidence>
<evidence type="ECO:0000259" key="12">
    <source>
        <dbReference type="Pfam" id="PF00924"/>
    </source>
</evidence>
<dbReference type="FunFam" id="2.30.30.60:FF:000003">
    <property type="entry name" value="Predicted mechanosensitive ion channel"/>
    <property type="match status" value="1"/>
</dbReference>
<feature type="compositionally biased region" description="Basic and acidic residues" evidence="10">
    <location>
        <begin position="110"/>
        <end position="132"/>
    </location>
</feature>
<dbReference type="AlphaFoldDB" id="A0A5A7VG97"/>
<comment type="caution">
    <text evidence="14">The sequence shown here is derived from an EMBL/GenBank/DDBJ whole genome shotgun (WGS) entry which is preliminary data.</text>
</comment>
<evidence type="ECO:0000256" key="9">
    <source>
        <dbReference type="PIRNR" id="PIRNR017209"/>
    </source>
</evidence>
<dbReference type="Proteomes" id="UP000321393">
    <property type="component" value="Unassembled WGS sequence"/>
</dbReference>
<dbReference type="Pfam" id="PF25886">
    <property type="entry name" value="Msy1"/>
    <property type="match status" value="1"/>
</dbReference>
<feature type="region of interest" description="Disordered" evidence="10">
    <location>
        <begin position="1"/>
        <end position="161"/>
    </location>
</feature>